<dbReference type="Proteomes" id="UP000288716">
    <property type="component" value="Unassembled WGS sequence"/>
</dbReference>
<evidence type="ECO:0000256" key="8">
    <source>
        <dbReference type="ARBA" id="ARBA00022989"/>
    </source>
</evidence>
<dbReference type="EMBL" id="NCKV01010934">
    <property type="protein sequence ID" value="RWS21769.1"/>
    <property type="molecule type" value="Genomic_DNA"/>
</dbReference>
<evidence type="ECO:0000256" key="10">
    <source>
        <dbReference type="ARBA" id="ARBA00023180"/>
    </source>
</evidence>
<dbReference type="PANTHER" id="PTHR21573:SF0">
    <property type="entry name" value="ER MEMBRANE PROTEIN COMPLEX SUBUNIT 1"/>
    <property type="match status" value="1"/>
</dbReference>
<dbReference type="InterPro" id="IPR011047">
    <property type="entry name" value="Quinoprotein_ADH-like_sf"/>
</dbReference>
<organism evidence="13 14">
    <name type="scientific">Leptotrombidium deliense</name>
    <dbReference type="NCBI Taxonomy" id="299467"/>
    <lineage>
        <taxon>Eukaryota</taxon>
        <taxon>Metazoa</taxon>
        <taxon>Ecdysozoa</taxon>
        <taxon>Arthropoda</taxon>
        <taxon>Chelicerata</taxon>
        <taxon>Arachnida</taxon>
        <taxon>Acari</taxon>
        <taxon>Acariformes</taxon>
        <taxon>Trombidiformes</taxon>
        <taxon>Prostigmata</taxon>
        <taxon>Anystina</taxon>
        <taxon>Parasitengona</taxon>
        <taxon>Trombiculoidea</taxon>
        <taxon>Trombiculidae</taxon>
        <taxon>Leptotrombidium</taxon>
    </lineage>
</organism>
<gene>
    <name evidence="13" type="ORF">B4U80_04341</name>
</gene>
<evidence type="ECO:0000256" key="1">
    <source>
        <dbReference type="ARBA" id="ARBA00004115"/>
    </source>
</evidence>
<comment type="caution">
    <text evidence="13">The sequence shown here is derived from an EMBL/GenBank/DDBJ whole genome shotgun (WGS) entry which is preliminary data.</text>
</comment>
<dbReference type="AlphaFoldDB" id="A0A443S2L5"/>
<feature type="domain" description="ER membrane protein complex subunit 1 C-terminal" evidence="12">
    <location>
        <begin position="255"/>
        <end position="462"/>
    </location>
</feature>
<dbReference type="Pfam" id="PF07774">
    <property type="entry name" value="EMC1_C"/>
    <property type="match status" value="1"/>
</dbReference>
<evidence type="ECO:0000256" key="2">
    <source>
        <dbReference type="ARBA" id="ARBA00007904"/>
    </source>
</evidence>
<evidence type="ECO:0000256" key="3">
    <source>
        <dbReference type="ARBA" id="ARBA00011276"/>
    </source>
</evidence>
<evidence type="ECO:0000256" key="11">
    <source>
        <dbReference type="SAM" id="Phobius"/>
    </source>
</evidence>
<evidence type="ECO:0000259" key="12">
    <source>
        <dbReference type="Pfam" id="PF07774"/>
    </source>
</evidence>
<dbReference type="OrthoDB" id="28092at2759"/>
<dbReference type="PANTHER" id="PTHR21573">
    <property type="entry name" value="ER MEMBRANE PROTEIN COMPLEX SUBUNIT 1"/>
    <property type="match status" value="1"/>
</dbReference>
<evidence type="ECO:0000256" key="4">
    <source>
        <dbReference type="ARBA" id="ARBA00020824"/>
    </source>
</evidence>
<keyword evidence="14" id="KW-1185">Reference proteome</keyword>
<keyword evidence="10" id="KW-0325">Glycoprotein</keyword>
<dbReference type="InterPro" id="IPR026895">
    <property type="entry name" value="EMC1"/>
</dbReference>
<dbReference type="InterPro" id="IPR011678">
    <property type="entry name" value="EMC1_C"/>
</dbReference>
<keyword evidence="9 11" id="KW-0472">Membrane</keyword>
<keyword evidence="6" id="KW-0732">Signal</keyword>
<dbReference type="VEuPathDB" id="VectorBase:LDEU010272"/>
<dbReference type="STRING" id="299467.A0A443S2L5"/>
<sequence length="463" mass="52439">MFGIDTQTGKIVWSFFDENLSSSLRLYPMKKMQIFVQRTTAHFPHSPRCTVVTKDGIIISFNPITGNIEDKRKLNEIVKQTMLLYHVDDTYLKGVLILDNSNTAHLYPSSTKQPFIKQKDNYFMVVGYENIGLLEGYAFSSYDESNKKAHRVWSLTLPVTSTDPSFTTNKIEIIFKKHGEHVHSQGRVLGDRSVLYKYLNPNLMVVTIEGTDSTISEFGKKSSFITIHLIDAVNGNVIYSAVHKRSRGPVFVVHSENSVVYSYYNEKSRRTEISSLELYEGKTQANATSFSSIYREITKPEIIEHQNFIFPTGVLAMVDTLTEKGITNKHLLIALPSGGILELPKAFVDPRRPIHPTPEHREEGLIPYVPELPIPSEGIINYNKSLVNVRDIVTAPSSLESTCLVFAYGLDIFYTRVTPSKTFDILKDDFDHWLIAGVLLILVGLSYFSKWLAAKKSLNNAWK</sequence>
<feature type="transmembrane region" description="Helical" evidence="11">
    <location>
        <begin position="433"/>
        <end position="453"/>
    </location>
</feature>
<reference evidence="13 14" key="1">
    <citation type="journal article" date="2018" name="Gigascience">
        <title>Genomes of trombidid mites reveal novel predicted allergens and laterally-transferred genes associated with secondary metabolism.</title>
        <authorList>
            <person name="Dong X."/>
            <person name="Chaisiri K."/>
            <person name="Xia D."/>
            <person name="Armstrong S.D."/>
            <person name="Fang Y."/>
            <person name="Donnelly M.J."/>
            <person name="Kadowaki T."/>
            <person name="McGarry J.W."/>
            <person name="Darby A.C."/>
            <person name="Makepeace B.L."/>
        </authorList>
    </citation>
    <scope>NUCLEOTIDE SEQUENCE [LARGE SCALE GENOMIC DNA]</scope>
    <source>
        <strain evidence="13">UoL-UT</strain>
    </source>
</reference>
<keyword evidence="7" id="KW-0256">Endoplasmic reticulum</keyword>
<evidence type="ECO:0000313" key="14">
    <source>
        <dbReference type="Proteomes" id="UP000288716"/>
    </source>
</evidence>
<dbReference type="GO" id="GO:0034975">
    <property type="term" value="P:protein folding in endoplasmic reticulum"/>
    <property type="evidence" value="ECO:0007669"/>
    <property type="project" value="TreeGrafter"/>
</dbReference>
<name>A0A443S2L5_9ACAR</name>
<evidence type="ECO:0000256" key="9">
    <source>
        <dbReference type="ARBA" id="ARBA00023136"/>
    </source>
</evidence>
<comment type="similarity">
    <text evidence="2">Belongs to the EMC1 family.</text>
</comment>
<comment type="subunit">
    <text evidence="3">Component of the ER membrane protein complex (EMC).</text>
</comment>
<proteinExistence type="inferred from homology"/>
<keyword evidence="5 11" id="KW-0812">Transmembrane</keyword>
<evidence type="ECO:0000256" key="5">
    <source>
        <dbReference type="ARBA" id="ARBA00022692"/>
    </source>
</evidence>
<comment type="subcellular location">
    <subcellularLocation>
        <location evidence="1">Endoplasmic reticulum membrane</location>
        <topology evidence="1">Single-pass type I membrane protein</topology>
    </subcellularLocation>
</comment>
<evidence type="ECO:0000313" key="13">
    <source>
        <dbReference type="EMBL" id="RWS21769.1"/>
    </source>
</evidence>
<evidence type="ECO:0000256" key="6">
    <source>
        <dbReference type="ARBA" id="ARBA00022729"/>
    </source>
</evidence>
<evidence type="ECO:0000256" key="7">
    <source>
        <dbReference type="ARBA" id="ARBA00022824"/>
    </source>
</evidence>
<dbReference type="GO" id="GO:0072546">
    <property type="term" value="C:EMC complex"/>
    <property type="evidence" value="ECO:0007669"/>
    <property type="project" value="InterPro"/>
</dbReference>
<keyword evidence="8 11" id="KW-1133">Transmembrane helix</keyword>
<dbReference type="SUPFAM" id="SSF50998">
    <property type="entry name" value="Quinoprotein alcohol dehydrogenase-like"/>
    <property type="match status" value="1"/>
</dbReference>
<protein>
    <recommendedName>
        <fullName evidence="4">ER membrane protein complex subunit 1</fullName>
    </recommendedName>
</protein>
<accession>A0A443S2L5</accession>